<feature type="compositionally biased region" description="Polar residues" evidence="1">
    <location>
        <begin position="1"/>
        <end position="11"/>
    </location>
</feature>
<gene>
    <name evidence="3" type="primary">LOC115737536</name>
</gene>
<name>A0ABM3GZC8_9MYRT</name>
<dbReference type="SUPFAM" id="SSF48452">
    <property type="entry name" value="TPR-like"/>
    <property type="match status" value="1"/>
</dbReference>
<feature type="region of interest" description="Disordered" evidence="1">
    <location>
        <begin position="301"/>
        <end position="337"/>
    </location>
</feature>
<accession>A0ABM3GZC8</accession>
<organism evidence="2 3">
    <name type="scientific">Rhodamnia argentea</name>
    <dbReference type="NCBI Taxonomy" id="178133"/>
    <lineage>
        <taxon>Eukaryota</taxon>
        <taxon>Viridiplantae</taxon>
        <taxon>Streptophyta</taxon>
        <taxon>Embryophyta</taxon>
        <taxon>Tracheophyta</taxon>
        <taxon>Spermatophyta</taxon>
        <taxon>Magnoliopsida</taxon>
        <taxon>eudicotyledons</taxon>
        <taxon>Gunneridae</taxon>
        <taxon>Pentapetalae</taxon>
        <taxon>rosids</taxon>
        <taxon>malvids</taxon>
        <taxon>Myrtales</taxon>
        <taxon>Myrtaceae</taxon>
        <taxon>Myrtoideae</taxon>
        <taxon>Myrteae</taxon>
        <taxon>Australasian group</taxon>
        <taxon>Rhodamnia</taxon>
    </lineage>
</organism>
<proteinExistence type="predicted"/>
<feature type="compositionally biased region" description="Gly residues" evidence="1">
    <location>
        <begin position="173"/>
        <end position="182"/>
    </location>
</feature>
<dbReference type="Proteomes" id="UP000827889">
    <property type="component" value="Chromosome 2"/>
</dbReference>
<dbReference type="Gene3D" id="1.25.40.10">
    <property type="entry name" value="Tetratricopeptide repeat domain"/>
    <property type="match status" value="1"/>
</dbReference>
<dbReference type="GeneID" id="115737536"/>
<feature type="region of interest" description="Disordered" evidence="1">
    <location>
        <begin position="173"/>
        <end position="196"/>
    </location>
</feature>
<feature type="compositionally biased region" description="Basic and acidic residues" evidence="1">
    <location>
        <begin position="67"/>
        <end position="78"/>
    </location>
</feature>
<reference evidence="2" key="1">
    <citation type="submission" date="2025-05" db="UniProtKB">
        <authorList>
            <consortium name="RefSeq"/>
        </authorList>
    </citation>
    <scope>NUCLEOTIDE SEQUENCE [LARGE SCALE GENOMIC DNA]</scope>
</reference>
<evidence type="ECO:0000313" key="3">
    <source>
        <dbReference type="RefSeq" id="XP_048129712.1"/>
    </source>
</evidence>
<feature type="compositionally biased region" description="Basic and acidic residues" evidence="1">
    <location>
        <begin position="102"/>
        <end position="114"/>
    </location>
</feature>
<feature type="region of interest" description="Disordered" evidence="1">
    <location>
        <begin position="1"/>
        <end position="22"/>
    </location>
</feature>
<keyword evidence="2" id="KW-1185">Reference proteome</keyword>
<feature type="region of interest" description="Disordered" evidence="1">
    <location>
        <begin position="44"/>
        <end position="126"/>
    </location>
</feature>
<dbReference type="InterPro" id="IPR011990">
    <property type="entry name" value="TPR-like_helical_dom_sf"/>
</dbReference>
<reference evidence="3" key="2">
    <citation type="submission" date="2025-08" db="UniProtKB">
        <authorList>
            <consortium name="RefSeq"/>
        </authorList>
    </citation>
    <scope>IDENTIFICATION</scope>
    <source>
        <tissue evidence="3">Leaf</tissue>
    </source>
</reference>
<protein>
    <submittedName>
        <fullName evidence="3">Protein TonB</fullName>
    </submittedName>
</protein>
<dbReference type="RefSeq" id="XP_048129712.1">
    <property type="nucleotide sequence ID" value="XM_048273755.1"/>
</dbReference>
<evidence type="ECO:0000313" key="2">
    <source>
        <dbReference type="Proteomes" id="UP000827889"/>
    </source>
</evidence>
<evidence type="ECO:0000256" key="1">
    <source>
        <dbReference type="SAM" id="MobiDB-lite"/>
    </source>
</evidence>
<dbReference type="PANTHER" id="PTHR26312:SF215">
    <property type="entry name" value="TPR REPEAT PROTEIN"/>
    <property type="match status" value="1"/>
</dbReference>
<dbReference type="PANTHER" id="PTHR26312">
    <property type="entry name" value="TETRATRICOPEPTIDE REPEAT PROTEIN 5"/>
    <property type="match status" value="1"/>
</dbReference>
<sequence length="349" mass="37865">MLLRSSSTPILNSWLPHSRDSSPEHDLQVLLHLPLTRSVSLMTPFLPSPPHSHEPTKKVITSPKPRALAETKAQDPPKLKKKKIKLPLSHNEVKPTKARSFSGEKDEDREDLKPNSRPGSSSIRRMLSSSGLDGAIFGGEGYGVVERESGLQTLVAGGGMGSGGSSGICGGGGDGAGGGGSDSGDEGFGFYENNKNPGSDSTDAYYRKMIESNPGNALLLGNYAKFLKEVRGNLAKAEDYCGRAILANPNDANVLSLYADLIWQTNKDTHRAESYFDQAVKTAPDDSHVLASYAKFLWDVEEEEEEEDEHEHGNPRPTDFFQEAPHRHPLTATSQITPSYLLEDVAKPI</sequence>